<dbReference type="Pfam" id="PF05071">
    <property type="entry name" value="NDUFA12"/>
    <property type="match status" value="1"/>
</dbReference>
<dbReference type="GO" id="GO:0006979">
    <property type="term" value="P:response to oxidative stress"/>
    <property type="evidence" value="ECO:0007669"/>
    <property type="project" value="TreeGrafter"/>
</dbReference>
<keyword evidence="3" id="KW-1185">Reference proteome</keyword>
<feature type="region of interest" description="Disordered" evidence="1">
    <location>
        <begin position="100"/>
        <end position="132"/>
    </location>
</feature>
<dbReference type="EMBL" id="NBYO01000003">
    <property type="protein sequence ID" value="OXS99209.1"/>
    <property type="molecule type" value="Genomic_DNA"/>
</dbReference>
<keyword evidence="2" id="KW-0830">Ubiquinone</keyword>
<reference evidence="3" key="1">
    <citation type="journal article" date="2017" name="Int. J. Syst. Evol. Microbiol.">
        <title>Notoacmeibacter marinus gen. nov., sp. nov., isolated from the gut of a limpet and proposal of Notoacmeibacteraceae fam. nov. in the order Rhizobiales of the class Alphaproteobacteria.</title>
        <authorList>
            <person name="Huang Z."/>
            <person name="Guo F."/>
            <person name="Lai Q."/>
        </authorList>
    </citation>
    <scope>NUCLEOTIDE SEQUENCE [LARGE SCALE GENOMIC DNA]</scope>
    <source>
        <strain evidence="3">XMTR2A4</strain>
    </source>
</reference>
<dbReference type="AlphaFoldDB" id="A0A231UTH2"/>
<dbReference type="InterPro" id="IPR007763">
    <property type="entry name" value="NDUFA12"/>
</dbReference>
<feature type="compositionally biased region" description="Basic and acidic residues" evidence="1">
    <location>
        <begin position="114"/>
        <end position="123"/>
    </location>
</feature>
<gene>
    <name evidence="2" type="ORF">B7H23_13540</name>
</gene>
<evidence type="ECO:0000256" key="1">
    <source>
        <dbReference type="SAM" id="MobiDB-lite"/>
    </source>
</evidence>
<evidence type="ECO:0000313" key="3">
    <source>
        <dbReference type="Proteomes" id="UP000215405"/>
    </source>
</evidence>
<accession>A0A231UTH2</accession>
<dbReference type="Proteomes" id="UP000215405">
    <property type="component" value="Unassembled WGS sequence"/>
</dbReference>
<dbReference type="PANTHER" id="PTHR12910">
    <property type="entry name" value="NADH-UBIQUINONE OXIDOREDUCTASE SUBUNIT B17.2"/>
    <property type="match status" value="1"/>
</dbReference>
<organism evidence="2 3">
    <name type="scientific">Notoacmeibacter marinus</name>
    <dbReference type="NCBI Taxonomy" id="1876515"/>
    <lineage>
        <taxon>Bacteria</taxon>
        <taxon>Pseudomonadati</taxon>
        <taxon>Pseudomonadota</taxon>
        <taxon>Alphaproteobacteria</taxon>
        <taxon>Hyphomicrobiales</taxon>
        <taxon>Notoacmeibacteraceae</taxon>
        <taxon>Notoacmeibacter</taxon>
    </lineage>
</organism>
<dbReference type="GO" id="GO:0045271">
    <property type="term" value="C:respiratory chain complex I"/>
    <property type="evidence" value="ECO:0007669"/>
    <property type="project" value="InterPro"/>
</dbReference>
<dbReference type="NCBIfam" id="NF006040">
    <property type="entry name" value="PRK08183.1"/>
    <property type="match status" value="1"/>
</dbReference>
<dbReference type="PANTHER" id="PTHR12910:SF2">
    <property type="entry name" value="NADH DEHYDROGENASE [UBIQUINONE] 1 ALPHA SUBCOMPLEX SUBUNIT 12"/>
    <property type="match status" value="1"/>
</dbReference>
<sequence length="132" mass="15358">MSTFLKQFFTWWNGNQLNFRFHLWRNAEKVGEDEFGNVYYQGGKDSEGRPRRYVVYTDISEPSLIPPGWHGWMHHKTNVAPPSAAYEAYEWQKSHRPNLTGTVSAYRPKGSLHHTGERPRVTGDYDAWSPGE</sequence>
<name>A0A231UTH2_9HYPH</name>
<evidence type="ECO:0000313" key="2">
    <source>
        <dbReference type="EMBL" id="OXS99209.1"/>
    </source>
</evidence>
<protein>
    <submittedName>
        <fullName evidence="2">NADH:ubiquinone oxidoreductase subunit NDUFA12</fullName>
    </submittedName>
</protein>
<dbReference type="RefSeq" id="WP_094077992.1">
    <property type="nucleotide sequence ID" value="NZ_NBYO01000003.1"/>
</dbReference>
<comment type="caution">
    <text evidence="2">The sequence shown here is derived from an EMBL/GenBank/DDBJ whole genome shotgun (WGS) entry which is preliminary data.</text>
</comment>
<proteinExistence type="predicted"/>